<dbReference type="PANTHER" id="PTHR46558:SF14">
    <property type="entry name" value="HTH-TYPE TRANSCRIPTIONAL REGULATOR ANSR"/>
    <property type="match status" value="1"/>
</dbReference>
<gene>
    <name evidence="3" type="ORF">IAB44_14860</name>
</gene>
<evidence type="ECO:0000313" key="4">
    <source>
        <dbReference type="Proteomes" id="UP000823935"/>
    </source>
</evidence>
<sequence>MATIHLAQHLKELREANRYTQDYVSSQLNIERPTYSNYEIGKRMPPLDLLVDIADFYQISLDSLVRPEVMDSSAASAEKQSSCLTGDEIQLLTLYRSLSDPDRKELLDFARFKKSNHS</sequence>
<dbReference type="SUPFAM" id="SSF47413">
    <property type="entry name" value="lambda repressor-like DNA-binding domains"/>
    <property type="match status" value="1"/>
</dbReference>
<dbReference type="Gene3D" id="1.10.260.40">
    <property type="entry name" value="lambda repressor-like DNA-binding domains"/>
    <property type="match status" value="1"/>
</dbReference>
<dbReference type="GO" id="GO:0003677">
    <property type="term" value="F:DNA binding"/>
    <property type="evidence" value="ECO:0007669"/>
    <property type="project" value="UniProtKB-KW"/>
</dbReference>
<evidence type="ECO:0000259" key="2">
    <source>
        <dbReference type="PROSITE" id="PS50943"/>
    </source>
</evidence>
<dbReference type="Pfam" id="PF01381">
    <property type="entry name" value="HTH_3"/>
    <property type="match status" value="1"/>
</dbReference>
<name>A0A9D1EVK4_9FIRM</name>
<dbReference type="SMART" id="SM00530">
    <property type="entry name" value="HTH_XRE"/>
    <property type="match status" value="1"/>
</dbReference>
<dbReference type="InterPro" id="IPR010982">
    <property type="entry name" value="Lambda_DNA-bd_dom_sf"/>
</dbReference>
<dbReference type="InterPro" id="IPR001387">
    <property type="entry name" value="Cro/C1-type_HTH"/>
</dbReference>
<evidence type="ECO:0000256" key="1">
    <source>
        <dbReference type="ARBA" id="ARBA00023125"/>
    </source>
</evidence>
<reference evidence="3" key="2">
    <citation type="journal article" date="2021" name="PeerJ">
        <title>Extensive microbial diversity within the chicken gut microbiome revealed by metagenomics and culture.</title>
        <authorList>
            <person name="Gilroy R."/>
            <person name="Ravi A."/>
            <person name="Getino M."/>
            <person name="Pursley I."/>
            <person name="Horton D.L."/>
            <person name="Alikhan N.F."/>
            <person name="Baker D."/>
            <person name="Gharbi K."/>
            <person name="Hall N."/>
            <person name="Watson M."/>
            <person name="Adriaenssens E.M."/>
            <person name="Foster-Nyarko E."/>
            <person name="Jarju S."/>
            <person name="Secka A."/>
            <person name="Antonio M."/>
            <person name="Oren A."/>
            <person name="Chaudhuri R.R."/>
            <person name="La Ragione R."/>
            <person name="Hildebrand F."/>
            <person name="Pallen M.J."/>
        </authorList>
    </citation>
    <scope>NUCLEOTIDE SEQUENCE</scope>
    <source>
        <strain evidence="3">CHK190-19873</strain>
    </source>
</reference>
<keyword evidence="1" id="KW-0238">DNA-binding</keyword>
<dbReference type="AlphaFoldDB" id="A0A9D1EVK4"/>
<proteinExistence type="predicted"/>
<dbReference type="PROSITE" id="PS50943">
    <property type="entry name" value="HTH_CROC1"/>
    <property type="match status" value="1"/>
</dbReference>
<dbReference type="EMBL" id="DVIQ01000100">
    <property type="protein sequence ID" value="HIS32805.1"/>
    <property type="molecule type" value="Genomic_DNA"/>
</dbReference>
<accession>A0A9D1EVK4</accession>
<dbReference type="CDD" id="cd00093">
    <property type="entry name" value="HTH_XRE"/>
    <property type="match status" value="1"/>
</dbReference>
<comment type="caution">
    <text evidence="3">The sequence shown here is derived from an EMBL/GenBank/DDBJ whole genome shotgun (WGS) entry which is preliminary data.</text>
</comment>
<dbReference type="Proteomes" id="UP000823935">
    <property type="component" value="Unassembled WGS sequence"/>
</dbReference>
<protein>
    <submittedName>
        <fullName evidence="3">Helix-turn-helix transcriptional regulator</fullName>
    </submittedName>
</protein>
<reference evidence="3" key="1">
    <citation type="submission" date="2020-10" db="EMBL/GenBank/DDBJ databases">
        <authorList>
            <person name="Gilroy R."/>
        </authorList>
    </citation>
    <scope>NUCLEOTIDE SEQUENCE</scope>
    <source>
        <strain evidence="3">CHK190-19873</strain>
    </source>
</reference>
<organism evidence="3 4">
    <name type="scientific">Candidatus Limivivens intestinipullorum</name>
    <dbReference type="NCBI Taxonomy" id="2840858"/>
    <lineage>
        <taxon>Bacteria</taxon>
        <taxon>Bacillati</taxon>
        <taxon>Bacillota</taxon>
        <taxon>Clostridia</taxon>
        <taxon>Lachnospirales</taxon>
        <taxon>Lachnospiraceae</taxon>
        <taxon>Lachnospiraceae incertae sedis</taxon>
        <taxon>Candidatus Limivivens</taxon>
    </lineage>
</organism>
<dbReference type="PANTHER" id="PTHR46558">
    <property type="entry name" value="TRACRIPTIONAL REGULATORY PROTEIN-RELATED-RELATED"/>
    <property type="match status" value="1"/>
</dbReference>
<feature type="domain" description="HTH cro/C1-type" evidence="2">
    <location>
        <begin position="10"/>
        <end position="64"/>
    </location>
</feature>
<evidence type="ECO:0000313" key="3">
    <source>
        <dbReference type="EMBL" id="HIS32805.1"/>
    </source>
</evidence>